<keyword evidence="2" id="KW-1133">Transmembrane helix</keyword>
<dbReference type="InterPro" id="IPR000045">
    <property type="entry name" value="Prepilin_IV_endopep_pep"/>
</dbReference>
<comment type="similarity">
    <text evidence="1">Belongs to the peptidase A24 family.</text>
</comment>
<gene>
    <name evidence="4" type="ORF">FRZ40_16910</name>
</gene>
<reference evidence="4 5" key="1">
    <citation type="journal article" date="2018" name="Int. J. Syst. Evol. Microbiol.">
        <title>Paraburkholderia azotifigens sp. nov., a nitrogen-fixing bacterium isolated from paddy soil.</title>
        <authorList>
            <person name="Choi G.M."/>
            <person name="Im W.T."/>
        </authorList>
    </citation>
    <scope>NUCLEOTIDE SEQUENCE [LARGE SCALE GENOMIC DNA]</scope>
    <source>
        <strain evidence="4 5">NF 2-5-3</strain>
    </source>
</reference>
<evidence type="ECO:0000256" key="2">
    <source>
        <dbReference type="SAM" id="Phobius"/>
    </source>
</evidence>
<proteinExistence type="inferred from homology"/>
<dbReference type="GO" id="GO:0006465">
    <property type="term" value="P:signal peptide processing"/>
    <property type="evidence" value="ECO:0007669"/>
    <property type="project" value="TreeGrafter"/>
</dbReference>
<dbReference type="Gene3D" id="1.20.120.1220">
    <property type="match status" value="1"/>
</dbReference>
<dbReference type="Pfam" id="PF01478">
    <property type="entry name" value="Peptidase_A24"/>
    <property type="match status" value="1"/>
</dbReference>
<comment type="caution">
    <text evidence="4">The sequence shown here is derived from an EMBL/GenBank/DDBJ whole genome shotgun (WGS) entry which is preliminary data.</text>
</comment>
<sequence>MNAFDFPVGACLLGLLGAAAGMDLHARRIPNVLVLTGLVLAFAVQWWQHGAAQGYSAWGLGLLTGGGLFLPLYLLRGMGAGDVKLMAMVGAFVGPEPALEIVLVTCVIGGVWALAVVVFRRALKSTGTNMLAILLSGSGLSGSLSETGEDAAPSSVGSLPYGVAIALGTLCIMVLNSGQSIG</sequence>
<feature type="transmembrane region" description="Helical" evidence="2">
    <location>
        <begin position="98"/>
        <end position="119"/>
    </location>
</feature>
<evidence type="ECO:0000313" key="5">
    <source>
        <dbReference type="Proteomes" id="UP000321776"/>
    </source>
</evidence>
<feature type="domain" description="Prepilin type IV endopeptidase peptidase" evidence="3">
    <location>
        <begin position="12"/>
        <end position="114"/>
    </location>
</feature>
<dbReference type="GO" id="GO:0004190">
    <property type="term" value="F:aspartic-type endopeptidase activity"/>
    <property type="evidence" value="ECO:0007669"/>
    <property type="project" value="InterPro"/>
</dbReference>
<keyword evidence="2" id="KW-0472">Membrane</keyword>
<name>A0A5C6VLV8_9BURK</name>
<accession>A0A5C6VLV8</accession>
<dbReference type="PANTHER" id="PTHR30487">
    <property type="entry name" value="TYPE 4 PREPILIN-LIKE PROTEINS LEADER PEPTIDE-PROCESSING ENZYME"/>
    <property type="match status" value="1"/>
</dbReference>
<dbReference type="Proteomes" id="UP000321776">
    <property type="component" value="Unassembled WGS sequence"/>
</dbReference>
<dbReference type="EMBL" id="VOQS01000002">
    <property type="protein sequence ID" value="TXC85506.1"/>
    <property type="molecule type" value="Genomic_DNA"/>
</dbReference>
<keyword evidence="2" id="KW-0812">Transmembrane</keyword>
<dbReference type="GO" id="GO:0005886">
    <property type="term" value="C:plasma membrane"/>
    <property type="evidence" value="ECO:0007669"/>
    <property type="project" value="TreeGrafter"/>
</dbReference>
<dbReference type="RefSeq" id="WP_147234880.1">
    <property type="nucleotide sequence ID" value="NZ_VOQS01000002.1"/>
</dbReference>
<evidence type="ECO:0000256" key="1">
    <source>
        <dbReference type="ARBA" id="ARBA00005801"/>
    </source>
</evidence>
<feature type="transmembrane region" description="Helical" evidence="2">
    <location>
        <begin position="55"/>
        <end position="78"/>
    </location>
</feature>
<evidence type="ECO:0000259" key="3">
    <source>
        <dbReference type="Pfam" id="PF01478"/>
    </source>
</evidence>
<feature type="transmembrane region" description="Helical" evidence="2">
    <location>
        <begin position="31"/>
        <end position="48"/>
    </location>
</feature>
<organism evidence="4 5">
    <name type="scientific">Paraburkholderia azotifigens</name>
    <dbReference type="NCBI Taxonomy" id="2057004"/>
    <lineage>
        <taxon>Bacteria</taxon>
        <taxon>Pseudomonadati</taxon>
        <taxon>Pseudomonadota</taxon>
        <taxon>Betaproteobacteria</taxon>
        <taxon>Burkholderiales</taxon>
        <taxon>Burkholderiaceae</taxon>
        <taxon>Paraburkholderia</taxon>
    </lineage>
</organism>
<dbReference type="AlphaFoldDB" id="A0A5C6VLV8"/>
<protein>
    <submittedName>
        <fullName evidence="4">Pilus assembly protein CpaA</fullName>
    </submittedName>
</protein>
<dbReference type="PANTHER" id="PTHR30487:SF0">
    <property type="entry name" value="PREPILIN LEADER PEPTIDASE_N-METHYLTRANSFERASE-RELATED"/>
    <property type="match status" value="1"/>
</dbReference>
<dbReference type="InterPro" id="IPR050882">
    <property type="entry name" value="Prepilin_peptidase/N-MTase"/>
</dbReference>
<evidence type="ECO:0000313" key="4">
    <source>
        <dbReference type="EMBL" id="TXC85506.1"/>
    </source>
</evidence>